<reference evidence="6" key="1">
    <citation type="submission" date="2023-06" db="EMBL/GenBank/DDBJ databases">
        <title>Genomic analysis of the entomopathogenic nematode Steinernema hermaphroditum.</title>
        <authorList>
            <person name="Schwarz E.M."/>
            <person name="Heppert J.K."/>
            <person name="Baniya A."/>
            <person name="Schwartz H.T."/>
            <person name="Tan C.-H."/>
            <person name="Antoshechkin I."/>
            <person name="Sternberg P.W."/>
            <person name="Goodrich-Blair H."/>
            <person name="Dillman A.R."/>
        </authorList>
    </citation>
    <scope>NUCLEOTIDE SEQUENCE</scope>
    <source>
        <strain evidence="6">PS9179</strain>
        <tissue evidence="6">Whole animal</tissue>
    </source>
</reference>
<dbReference type="InterPro" id="IPR016024">
    <property type="entry name" value="ARM-type_fold"/>
</dbReference>
<keyword evidence="2" id="KW-0833">Ubl conjugation pathway</keyword>
<organism evidence="6 7">
    <name type="scientific">Steinernema hermaphroditum</name>
    <dbReference type="NCBI Taxonomy" id="289476"/>
    <lineage>
        <taxon>Eukaryota</taxon>
        <taxon>Metazoa</taxon>
        <taxon>Ecdysozoa</taxon>
        <taxon>Nematoda</taxon>
        <taxon>Chromadorea</taxon>
        <taxon>Rhabditida</taxon>
        <taxon>Tylenchina</taxon>
        <taxon>Panagrolaimomorpha</taxon>
        <taxon>Strongyloidoidea</taxon>
        <taxon>Steinernematidae</taxon>
        <taxon>Steinernema</taxon>
    </lineage>
</organism>
<gene>
    <name evidence="6" type="ORF">QR680_000061</name>
</gene>
<dbReference type="Pfam" id="PF22964">
    <property type="entry name" value="ZER1-like_2nd"/>
    <property type="match status" value="2"/>
</dbReference>
<evidence type="ECO:0000259" key="4">
    <source>
        <dbReference type="Pfam" id="PF22964"/>
    </source>
</evidence>
<keyword evidence="7" id="KW-1185">Reference proteome</keyword>
<dbReference type="InterPro" id="IPR055142">
    <property type="entry name" value="ZER1-like_C"/>
</dbReference>
<protein>
    <submittedName>
        <fullName evidence="6">Uncharacterized protein</fullName>
    </submittedName>
</protein>
<dbReference type="EMBL" id="JAUCMV010000005">
    <property type="protein sequence ID" value="KAK0393112.1"/>
    <property type="molecule type" value="Genomic_DNA"/>
</dbReference>
<comment type="caution">
    <text evidence="6">The sequence shown here is derived from an EMBL/GenBank/DDBJ whole genome shotgun (WGS) entry which is preliminary data.</text>
</comment>
<dbReference type="SUPFAM" id="SSF52047">
    <property type="entry name" value="RNI-like"/>
    <property type="match status" value="1"/>
</dbReference>
<evidence type="ECO:0000256" key="3">
    <source>
        <dbReference type="SAM" id="MobiDB-lite"/>
    </source>
</evidence>
<dbReference type="Gene3D" id="3.80.10.10">
    <property type="entry name" value="Ribonuclease Inhibitor"/>
    <property type="match status" value="1"/>
</dbReference>
<evidence type="ECO:0000256" key="2">
    <source>
        <dbReference type="ARBA" id="ARBA00022786"/>
    </source>
</evidence>
<dbReference type="AlphaFoldDB" id="A0AA39GT69"/>
<evidence type="ECO:0000313" key="7">
    <source>
        <dbReference type="Proteomes" id="UP001175271"/>
    </source>
</evidence>
<dbReference type="InterPro" id="IPR032675">
    <property type="entry name" value="LRR_dom_sf"/>
</dbReference>
<evidence type="ECO:0000259" key="5">
    <source>
        <dbReference type="Pfam" id="PF24936"/>
    </source>
</evidence>
<dbReference type="PANTHER" id="PTHR12904">
    <property type="match status" value="1"/>
</dbReference>
<evidence type="ECO:0000256" key="1">
    <source>
        <dbReference type="ARBA" id="ARBA00022729"/>
    </source>
</evidence>
<name>A0AA39GT69_9BILA</name>
<accession>A0AA39GT69</accession>
<dbReference type="InterPro" id="IPR056655">
    <property type="entry name" value="DUF7753"/>
</dbReference>
<feature type="compositionally biased region" description="Acidic residues" evidence="3">
    <location>
        <begin position="950"/>
        <end position="972"/>
    </location>
</feature>
<dbReference type="InterPro" id="IPR036846">
    <property type="entry name" value="GM2-AP_sf"/>
</dbReference>
<dbReference type="Pfam" id="PF24936">
    <property type="entry name" value="DUF7753"/>
    <property type="match status" value="1"/>
</dbReference>
<dbReference type="GO" id="GO:0031462">
    <property type="term" value="C:Cul2-RING ubiquitin ligase complex"/>
    <property type="evidence" value="ECO:0007669"/>
    <property type="project" value="TreeGrafter"/>
</dbReference>
<dbReference type="InterPro" id="IPR051341">
    <property type="entry name" value="Zyg-11_UBL_adapter"/>
</dbReference>
<proteinExistence type="predicted"/>
<keyword evidence="1" id="KW-0732">Signal</keyword>
<feature type="domain" description="Protein zer-1 homolog-like C-terminal" evidence="4">
    <location>
        <begin position="685"/>
        <end position="938"/>
    </location>
</feature>
<dbReference type="Proteomes" id="UP001175271">
    <property type="component" value="Unassembled WGS sequence"/>
</dbReference>
<sequence>MEGESPKSPSGGGDDPESLRGPHAAARPGARRVIDIDPAQVQIKPDIVRFPGCFTVEIKNVHVFDDRNAVGNSFFAKAEYQWWNVKEFGELKCQNVSSNGCGGYGNNCYYCDVCESLHELESNKHTASRSSSISEQFRGINCPQRPGFYTFRKEFCFNDWNAFDADGDCQFDFFQGDKSDYKAALSSLQQVGYGSVVAKIRLAFNATGIVEQKKLAKEAQIEDTVNRELEERRRNWDINNGQFDKFRQWYVDYRKNVWHKEDYLPWLLYENEMSCLRLTFDVCERRPRRTEYGRYTCDPNMGTLEIPSLKLICQIEIGKLLKDDRGIYPEGCAPLPTTVSNALFQSMRENDQLSCSAYRLLSHDRAALTYADLNRKKFDECAMATLGQHRLQFLSFCKAFKTDHQKIPFDLATFCKNPTHDSTHVLVHLNLAMNAKILNLDCLAKFTNLVFLSVSTCSSFTDQHFDKVCYSLKKLRHLDISETKVTNINPIAMLPQLQHFHMFRLNLKMSANDFCHTMVELKELRTLDLSNRRQDVQVNDYTSMQRDYARCLIDFCIVQQKTIFPHLCLLDVSGNVFVDDLGSDVAYRVIMQFVQHHPELRFLNVLDTALNRRTFMLTFPRINKLCVANGATRTQSIQALLIYAKSEREVFASHALQAIFYLLQTTYDHFTDDELTDTICGIEVAMRYNRKTLSIQMAGTACFYHICRLNRIKKLNAFYIRIILGRCLDASLNFKLIIQLQKNIWLTVCNDHLLQTLTDTHDMFRTCYVALEAMVASKDASIARMTIAIVSILAPKIPVARSQPLAREERYISYMIGVLHENLTLVDDRPATQNPEDHDDINVFTLKFTLSALWNLTDESPDACEIFVRLRGVEVVFQIIRKYCENANIITKVFGLLNNIAEVKRLRSYLITYDCVQTIVELFNTDMEKMKGQLNISYVMNDRHEEVEDMDEYDDESDISDNSEMENAEVEDERQMQEQPPQQIQQVPRFDIGYFAAGILSNLLLDDGPWDFEPSRQECNRLLIDAVAQWPKSINTMVAYRSFQPFIPILTRYDLPGAQMWAVYAIYHVVCVDKQYEYISMLRKQGAFELFSEIAHGVHTHPSVREVAQSVLATFDS</sequence>
<feature type="domain" description="Protein zer-1 homolog-like C-terminal" evidence="4">
    <location>
        <begin position="988"/>
        <end position="1114"/>
    </location>
</feature>
<dbReference type="SUPFAM" id="SSF48371">
    <property type="entry name" value="ARM repeat"/>
    <property type="match status" value="1"/>
</dbReference>
<dbReference type="SUPFAM" id="SSF63707">
    <property type="entry name" value="Ganglioside M2 (gm2) activator"/>
    <property type="match status" value="1"/>
</dbReference>
<feature type="region of interest" description="Disordered" evidence="3">
    <location>
        <begin position="1"/>
        <end position="31"/>
    </location>
</feature>
<dbReference type="InterPro" id="IPR011989">
    <property type="entry name" value="ARM-like"/>
</dbReference>
<feature type="region of interest" description="Disordered" evidence="3">
    <location>
        <begin position="950"/>
        <end position="982"/>
    </location>
</feature>
<feature type="domain" description="DUF7753" evidence="5">
    <location>
        <begin position="210"/>
        <end position="271"/>
    </location>
</feature>
<evidence type="ECO:0000313" key="6">
    <source>
        <dbReference type="EMBL" id="KAK0393112.1"/>
    </source>
</evidence>
<dbReference type="Gene3D" id="1.25.10.10">
    <property type="entry name" value="Leucine-rich Repeat Variant"/>
    <property type="match status" value="1"/>
</dbReference>
<dbReference type="PANTHER" id="PTHR12904:SF22">
    <property type="entry name" value="ZYG-11 FAMILY MEMBER B, CELL CYCLE REGULATOR"/>
    <property type="match status" value="1"/>
</dbReference>